<feature type="domain" description="YcdB/YcdC repeated" evidence="2">
    <location>
        <begin position="89"/>
        <end position="193"/>
    </location>
</feature>
<dbReference type="EMBL" id="PXZM01000013">
    <property type="protein sequence ID" value="PSJ96941.1"/>
    <property type="molecule type" value="Genomic_DNA"/>
</dbReference>
<comment type="caution">
    <text evidence="3">The sequence shown here is derived from an EMBL/GenBank/DDBJ whole genome shotgun (WGS) entry which is preliminary data.</text>
</comment>
<accession>A0A2P7VCK5</accession>
<reference evidence="3 4" key="1">
    <citation type="submission" date="2018-03" db="EMBL/GenBank/DDBJ databases">
        <title>Brevisbacillus phylogenomics.</title>
        <authorList>
            <person name="Dunlap C."/>
        </authorList>
    </citation>
    <scope>NUCLEOTIDE SEQUENCE [LARGE SCALE GENOMIC DNA]</scope>
    <source>
        <strain evidence="3 4">NRRL NRS-1210</strain>
    </source>
</reference>
<dbReference type="InterPro" id="IPR032599">
    <property type="entry name" value="YcdB/YcdC_rep_domain"/>
</dbReference>
<evidence type="ECO:0000313" key="3">
    <source>
        <dbReference type="EMBL" id="PSJ96941.1"/>
    </source>
</evidence>
<dbReference type="AlphaFoldDB" id="A0A2P7VCK5"/>
<evidence type="ECO:0000313" key="4">
    <source>
        <dbReference type="Proteomes" id="UP000240419"/>
    </source>
</evidence>
<evidence type="ECO:0000256" key="1">
    <source>
        <dbReference type="SAM" id="SignalP"/>
    </source>
</evidence>
<dbReference type="Proteomes" id="UP000240419">
    <property type="component" value="Unassembled WGS sequence"/>
</dbReference>
<name>A0A2P7VCK5_9BACL</name>
<feature type="chain" id="PRO_5015161128" description="YcdB/YcdC repeated domain-containing protein" evidence="1">
    <location>
        <begin position="27"/>
        <end position="513"/>
    </location>
</feature>
<keyword evidence="1" id="KW-0732">Signal</keyword>
<proteinExistence type="predicted"/>
<dbReference type="Pfam" id="PF16244">
    <property type="entry name" value="DUF4901"/>
    <property type="match status" value="2"/>
</dbReference>
<keyword evidence="4" id="KW-1185">Reference proteome</keyword>
<gene>
    <name evidence="3" type="ORF">C7R93_10195</name>
</gene>
<evidence type="ECO:0000259" key="2">
    <source>
        <dbReference type="Pfam" id="PF16244"/>
    </source>
</evidence>
<feature type="domain" description="YcdB/YcdC repeated" evidence="2">
    <location>
        <begin position="314"/>
        <end position="439"/>
    </location>
</feature>
<protein>
    <recommendedName>
        <fullName evidence="2">YcdB/YcdC repeated domain-containing protein</fullName>
    </recommendedName>
</protein>
<sequence>MKKVTHAVFLLMAASIAMSSPSGALAGENSITSTSEKGKVEQVTPEINKLVEKGVKKAASLLPYLKDYPATEVVLKENAYLIVNKYKSKENRADLVYLVLDKNTGDLLEFGKHEAYNKKSQTLYPIDKSKEIAVSFMKKLYGEDMAGYQLDGDGVAKVFDGQTNTIQFVRMVNGVPFTDDIIQVQVDHEGQIIGKSLGKSIGKISFAKLDQILSKEKAENQLSTYMKLWYSLDQDGKTYKLLYVPAFSGKLDAVSGKDSVNMPYHSKVNVKPKGTSQAVVKSRTEAQVYLTQRTGYDFSKGNAFFEDLTGEKPVIIDYFWKTHKWEGRTNYSWRTEDGWIGSMLIEPKTGSIVYYRVVDTSVSKASTKKLTQEQALQFAINELAEIVPADTGELLLLQPGEYDESTNQYSFHFVKQEQGIPVEDWRTRILINGSNGKVMGIDLNEKVNGVMLDPKKAISQEKAAAALLKKYPLQLQYILQEEGKASLVYTLPSLFDAKIDALTGEFYTYGPTE</sequence>
<feature type="signal peptide" evidence="1">
    <location>
        <begin position="1"/>
        <end position="26"/>
    </location>
</feature>
<organism evidence="3 4">
    <name type="scientific">Brevibacillus fortis</name>
    <dbReference type="NCBI Taxonomy" id="2126352"/>
    <lineage>
        <taxon>Bacteria</taxon>
        <taxon>Bacillati</taxon>
        <taxon>Bacillota</taxon>
        <taxon>Bacilli</taxon>
        <taxon>Bacillales</taxon>
        <taxon>Paenibacillaceae</taxon>
        <taxon>Brevibacillus</taxon>
    </lineage>
</organism>